<dbReference type="Proteomes" id="UP000198694">
    <property type="component" value="Unassembled WGS sequence"/>
</dbReference>
<accession>A0A1G8Y861</accession>
<evidence type="ECO:0000256" key="1">
    <source>
        <dbReference type="SAM" id="MobiDB-lite"/>
    </source>
</evidence>
<reference evidence="2 3" key="1">
    <citation type="submission" date="2016-10" db="EMBL/GenBank/DDBJ databases">
        <authorList>
            <person name="de Groot N.N."/>
        </authorList>
    </citation>
    <scope>NUCLEOTIDE SEQUENCE [LARGE SCALE GENOMIC DNA]</scope>
    <source>
        <strain evidence="2 3">CGMCC 1.6502</strain>
    </source>
</reference>
<gene>
    <name evidence="2" type="ORF">SAMN05216243_1463</name>
</gene>
<name>A0A1G8Y861_9BACI</name>
<proteinExistence type="predicted"/>
<feature type="region of interest" description="Disordered" evidence="1">
    <location>
        <begin position="22"/>
        <end position="45"/>
    </location>
</feature>
<evidence type="ECO:0000313" key="3">
    <source>
        <dbReference type="Proteomes" id="UP000198694"/>
    </source>
</evidence>
<dbReference type="STRING" id="407036.SAMN05216243_1463"/>
<organism evidence="2 3">
    <name type="scientific">Sediminibacillus albus</name>
    <dbReference type="NCBI Taxonomy" id="407036"/>
    <lineage>
        <taxon>Bacteria</taxon>
        <taxon>Bacillati</taxon>
        <taxon>Bacillota</taxon>
        <taxon>Bacilli</taxon>
        <taxon>Bacillales</taxon>
        <taxon>Bacillaceae</taxon>
        <taxon>Sediminibacillus</taxon>
    </lineage>
</organism>
<dbReference type="EMBL" id="FNFL01000002">
    <property type="protein sequence ID" value="SDJ98992.1"/>
    <property type="molecule type" value="Genomic_DNA"/>
</dbReference>
<sequence>MNRYGRHVADFPLKKLRDYRPTLGKGHKTLSENSLTKKMKMRFQR</sequence>
<evidence type="ECO:0000313" key="2">
    <source>
        <dbReference type="EMBL" id="SDJ98992.1"/>
    </source>
</evidence>
<dbReference type="AlphaFoldDB" id="A0A1G8Y861"/>
<protein>
    <submittedName>
        <fullName evidence="2">Uncharacterized protein</fullName>
    </submittedName>
</protein>
<keyword evidence="3" id="KW-1185">Reference proteome</keyword>